<proteinExistence type="predicted"/>
<dbReference type="EMBL" id="CP003455">
    <property type="protein sequence ID" value="AFI32139.1"/>
    <property type="molecule type" value="Genomic_DNA"/>
</dbReference>
<accession>I0FF83</accession>
<dbReference type="Proteomes" id="UP000005212">
    <property type="component" value="Plasmid unnamed29"/>
</dbReference>
<keyword evidence="1" id="KW-0614">Plasmid</keyword>
<geneLocation type="plasmid" evidence="2">
    <name>unnamed29</name>
</geneLocation>
<organism evidence="1 2">
    <name type="scientific">Borrelia crocidurae (strain Achema)</name>
    <dbReference type="NCBI Taxonomy" id="1155096"/>
    <lineage>
        <taxon>Bacteria</taxon>
        <taxon>Pseudomonadati</taxon>
        <taxon>Spirochaetota</taxon>
        <taxon>Spirochaetia</taxon>
        <taxon>Spirochaetales</taxon>
        <taxon>Borreliaceae</taxon>
        <taxon>Borrelia</taxon>
    </lineage>
</organism>
<dbReference type="AlphaFoldDB" id="I0FF83"/>
<dbReference type="KEGG" id="bcw:Q7M_1602"/>
<evidence type="ECO:0000313" key="2">
    <source>
        <dbReference type="Proteomes" id="UP000005212"/>
    </source>
</evidence>
<gene>
    <name evidence="1" type="ordered locus">Q7M_1602</name>
</gene>
<feature type="non-terminal residue" evidence="1">
    <location>
        <position position="23"/>
    </location>
</feature>
<name>I0FF83_BORCA</name>
<evidence type="ECO:0000313" key="1">
    <source>
        <dbReference type="EMBL" id="AFI32139.1"/>
    </source>
</evidence>
<protein>
    <submittedName>
        <fullName evidence="1">Uncharacterized protein</fullName>
    </submittedName>
</protein>
<dbReference type="HOGENOM" id="CLU_221905_0_0_12"/>
<reference evidence="1 2" key="1">
    <citation type="journal article" date="2012" name="J. Bacteriol.">
        <title>Complete Genome Sequence of Borrelia crocidurae.</title>
        <authorList>
            <person name="Elbir H."/>
            <person name="Gimenez G."/>
            <person name="Robert C."/>
            <person name="Bergstrom S."/>
            <person name="Cutler S."/>
            <person name="Raoult D."/>
            <person name="Drancourt M."/>
        </authorList>
    </citation>
    <scope>NUCLEOTIDE SEQUENCE [LARGE SCALE GENOMIC DNA]</scope>
    <source>
        <strain evidence="1 2">Achema</strain>
        <plasmid evidence="2">unnamed29</plasmid>
    </source>
</reference>
<reference evidence="2" key="2">
    <citation type="submission" date="2012-03" db="EMBL/GenBank/DDBJ databases">
        <title>Complete genome sequence of Borrelia crocidurae.</title>
        <authorList>
            <person name="Elbir H."/>
            <person name="Gimenez G."/>
            <person name="Robert C."/>
            <person name="Raoult D."/>
            <person name="Drancourt M."/>
        </authorList>
    </citation>
    <scope>NUCLEOTIDE SEQUENCE [LARGE SCALE GENOMIC DNA]</scope>
    <source>
        <strain evidence="2">Achema</strain>
        <plasmid evidence="2">unnamed29</plasmid>
    </source>
</reference>
<sequence>MTNINKFINNGAKKVNHQDLYTQ</sequence>